<comment type="caution">
    <text evidence="1">The sequence shown here is derived from an EMBL/GenBank/DDBJ whole genome shotgun (WGS) entry which is preliminary data.</text>
</comment>
<dbReference type="OrthoDB" id="1045822at2759"/>
<dbReference type="Proteomes" id="UP000237271">
    <property type="component" value="Unassembled WGS sequence"/>
</dbReference>
<keyword evidence="2" id="KW-1185">Reference proteome</keyword>
<sequence length="136" mass="14502">MSGTSRVKSSSHFPISYGVHSRIVPSRMFPTIGTPVKPVEVPYWEQPHASSTNGAPKDLESNDGLIRGQWAVGFCDCFTDLMPNCFMVTCCSCISMAQISARLGVTSYSNALVACLVVVIAEFVVEGIGSSTTSST</sequence>
<feature type="non-terminal residue" evidence="1">
    <location>
        <position position="136"/>
    </location>
</feature>
<gene>
    <name evidence="1" type="ORF">PHPALM_7491</name>
</gene>
<evidence type="ECO:0000313" key="1">
    <source>
        <dbReference type="EMBL" id="POM75408.1"/>
    </source>
</evidence>
<evidence type="ECO:0000313" key="2">
    <source>
        <dbReference type="Proteomes" id="UP000237271"/>
    </source>
</evidence>
<organism evidence="1 2">
    <name type="scientific">Phytophthora palmivora</name>
    <dbReference type="NCBI Taxonomy" id="4796"/>
    <lineage>
        <taxon>Eukaryota</taxon>
        <taxon>Sar</taxon>
        <taxon>Stramenopiles</taxon>
        <taxon>Oomycota</taxon>
        <taxon>Peronosporomycetes</taxon>
        <taxon>Peronosporales</taxon>
        <taxon>Peronosporaceae</taxon>
        <taxon>Phytophthora</taxon>
    </lineage>
</organism>
<protein>
    <submittedName>
        <fullName evidence="1">PLAC8 family protein</fullName>
    </submittedName>
</protein>
<dbReference type="EMBL" id="NCKW01003843">
    <property type="protein sequence ID" value="POM75408.1"/>
    <property type="molecule type" value="Genomic_DNA"/>
</dbReference>
<reference evidence="1 2" key="1">
    <citation type="journal article" date="2017" name="Genome Biol. Evol.">
        <title>Phytophthora megakarya and P. palmivora, closely related causal agents of cacao black pod rot, underwent increases in genome sizes and gene numbers by different mechanisms.</title>
        <authorList>
            <person name="Ali S.S."/>
            <person name="Shao J."/>
            <person name="Lary D.J."/>
            <person name="Kronmiller B."/>
            <person name="Shen D."/>
            <person name="Strem M.D."/>
            <person name="Amoako-Attah I."/>
            <person name="Akrofi A.Y."/>
            <person name="Begoude B.A."/>
            <person name="Ten Hoopen G.M."/>
            <person name="Coulibaly K."/>
            <person name="Kebe B.I."/>
            <person name="Melnick R.L."/>
            <person name="Guiltinan M.J."/>
            <person name="Tyler B.M."/>
            <person name="Meinhardt L.W."/>
            <person name="Bailey B.A."/>
        </authorList>
    </citation>
    <scope>NUCLEOTIDE SEQUENCE [LARGE SCALE GENOMIC DNA]</scope>
    <source>
        <strain evidence="2">sbr112.9</strain>
    </source>
</reference>
<accession>A0A2P4YC78</accession>
<dbReference type="AlphaFoldDB" id="A0A2P4YC78"/>
<name>A0A2P4YC78_9STRA</name>
<proteinExistence type="predicted"/>